<name>A0ABX7HNJ9_9BURK</name>
<dbReference type="InterPro" id="IPR003148">
    <property type="entry name" value="RCK_N"/>
</dbReference>
<proteinExistence type="predicted"/>
<organism evidence="3 4">
    <name type="scientific">Cupriavidus oxalaticus</name>
    <dbReference type="NCBI Taxonomy" id="96344"/>
    <lineage>
        <taxon>Bacteria</taxon>
        <taxon>Pseudomonadati</taxon>
        <taxon>Pseudomonadota</taxon>
        <taxon>Betaproteobacteria</taxon>
        <taxon>Burkholderiales</taxon>
        <taxon>Burkholderiaceae</taxon>
        <taxon>Cupriavidus</taxon>
    </lineage>
</organism>
<dbReference type="SUPFAM" id="SSF51735">
    <property type="entry name" value="NAD(P)-binding Rossmann-fold domains"/>
    <property type="match status" value="1"/>
</dbReference>
<evidence type="ECO:0000313" key="3">
    <source>
        <dbReference type="EMBL" id="QRQ92023.1"/>
    </source>
</evidence>
<dbReference type="Pfam" id="PF02080">
    <property type="entry name" value="TrkA_C"/>
    <property type="match status" value="1"/>
</dbReference>
<keyword evidence="4" id="KW-1185">Reference proteome</keyword>
<dbReference type="Pfam" id="PF02254">
    <property type="entry name" value="TrkA_N"/>
    <property type="match status" value="1"/>
</dbReference>
<dbReference type="InterPro" id="IPR050721">
    <property type="entry name" value="Trk_Ktr_HKT_K-transport"/>
</dbReference>
<dbReference type="PROSITE" id="PS51202">
    <property type="entry name" value="RCK_C"/>
    <property type="match status" value="1"/>
</dbReference>
<dbReference type="InterPro" id="IPR036291">
    <property type="entry name" value="NAD(P)-bd_dom_sf"/>
</dbReference>
<dbReference type="EMBL" id="CP069811">
    <property type="protein sequence ID" value="QRQ92023.1"/>
    <property type="molecule type" value="Genomic_DNA"/>
</dbReference>
<gene>
    <name evidence="3" type="ORF">JTE92_03625</name>
</gene>
<dbReference type="PANTHER" id="PTHR43833">
    <property type="entry name" value="POTASSIUM CHANNEL PROTEIN 2-RELATED-RELATED"/>
    <property type="match status" value="1"/>
</dbReference>
<sequence length="262" mass="28336">MPAGSAPSRSRYPLPWASAVRRTVIPRSIQLLARLFSEQFAFSAGDSVAVIGLGRFGGSVAQSLMRLGHDVMGIDKDPDLVQRWSNVLTCAIQADSTDVNVMRQLGVADFSHAIVGIGTDMSSSLMTLMALTELQIKDIWVKAFTPEHGQIAERIGAHHVVYPEADMGARVAHLITGKMIDFIEFDDGFAIARIHAPASTHNKTLLMSHVREQFGVTVVGIKRGNAEFEHATAATMVLPGDLLVVSGLTSKIERFAGSSEKR</sequence>
<reference evidence="3 4" key="1">
    <citation type="submission" date="2021-02" db="EMBL/GenBank/DDBJ databases">
        <title>Complete Genome Sequence of Cupriavidus oxalaticus Strain Ox1, a Soil Oxalate-Degrading Species.</title>
        <authorList>
            <person name="Palmieri F."/>
            <person name="Udriet P."/>
            <person name="Deuasquier M."/>
            <person name="Beaudoing E."/>
            <person name="Johnson S.L."/>
            <person name="Davenport K.W."/>
            <person name="Chain P.S."/>
            <person name="Bindschedler S."/>
            <person name="Junier P."/>
        </authorList>
    </citation>
    <scope>NUCLEOTIDE SEQUENCE [LARGE SCALE GENOMIC DNA]</scope>
    <source>
        <strain evidence="3 4">Ox1</strain>
    </source>
</reference>
<evidence type="ECO:0000313" key="4">
    <source>
        <dbReference type="Proteomes" id="UP000623307"/>
    </source>
</evidence>
<dbReference type="PROSITE" id="PS51201">
    <property type="entry name" value="RCK_N"/>
    <property type="match status" value="1"/>
</dbReference>
<dbReference type="Gene3D" id="3.40.50.720">
    <property type="entry name" value="NAD(P)-binding Rossmann-like Domain"/>
    <property type="match status" value="1"/>
</dbReference>
<accession>A0ABX7HNJ9</accession>
<dbReference type="Gene3D" id="3.30.70.1450">
    <property type="entry name" value="Regulator of K+ conductance, C-terminal domain"/>
    <property type="match status" value="1"/>
</dbReference>
<evidence type="ECO:0000259" key="2">
    <source>
        <dbReference type="PROSITE" id="PS51202"/>
    </source>
</evidence>
<dbReference type="Proteomes" id="UP000623307">
    <property type="component" value="Chromosome 1"/>
</dbReference>
<evidence type="ECO:0000259" key="1">
    <source>
        <dbReference type="PROSITE" id="PS51201"/>
    </source>
</evidence>
<dbReference type="InterPro" id="IPR036721">
    <property type="entry name" value="RCK_C_sf"/>
</dbReference>
<protein>
    <submittedName>
        <fullName evidence="3">TrkA family potassium uptake protein</fullName>
    </submittedName>
</protein>
<dbReference type="PANTHER" id="PTHR43833:SF7">
    <property type="entry name" value="KTR SYSTEM POTASSIUM UPTAKE PROTEIN C"/>
    <property type="match status" value="1"/>
</dbReference>
<dbReference type="InterPro" id="IPR006037">
    <property type="entry name" value="RCK_C"/>
</dbReference>
<feature type="domain" description="RCK C-terminal" evidence="2">
    <location>
        <begin position="177"/>
        <end position="261"/>
    </location>
</feature>
<dbReference type="SUPFAM" id="SSF116726">
    <property type="entry name" value="TrkA C-terminal domain-like"/>
    <property type="match status" value="1"/>
</dbReference>
<feature type="domain" description="RCK N-terminal" evidence="1">
    <location>
        <begin position="45"/>
        <end position="161"/>
    </location>
</feature>